<dbReference type="AlphaFoldDB" id="A0A2N1NZY8"/>
<dbReference type="Proteomes" id="UP000233469">
    <property type="component" value="Unassembled WGS sequence"/>
</dbReference>
<accession>A0A2N1NZY8</accession>
<proteinExistence type="predicted"/>
<reference evidence="1 2" key="1">
    <citation type="submission" date="2016-04" db="EMBL/GenBank/DDBJ databases">
        <title>Genome analyses suggest a sexual origin of heterokaryosis in a supposedly ancient asexual fungus.</title>
        <authorList>
            <person name="Ropars J."/>
            <person name="Sedzielewska K."/>
            <person name="Noel J."/>
            <person name="Charron P."/>
            <person name="Farinelli L."/>
            <person name="Marton T."/>
            <person name="Kruger M."/>
            <person name="Pelin A."/>
            <person name="Brachmann A."/>
            <person name="Corradi N."/>
        </authorList>
    </citation>
    <scope>NUCLEOTIDE SEQUENCE [LARGE SCALE GENOMIC DNA]</scope>
    <source>
        <strain evidence="1 2">C2</strain>
    </source>
</reference>
<gene>
    <name evidence="1" type="ORF">RhiirC2_727167</name>
</gene>
<name>A0A2N1NZY8_9GLOM</name>
<dbReference type="VEuPathDB" id="FungiDB:FUN_008254"/>
<evidence type="ECO:0000313" key="1">
    <source>
        <dbReference type="EMBL" id="PKK79464.1"/>
    </source>
</evidence>
<organism evidence="1 2">
    <name type="scientific">Rhizophagus irregularis</name>
    <dbReference type="NCBI Taxonomy" id="588596"/>
    <lineage>
        <taxon>Eukaryota</taxon>
        <taxon>Fungi</taxon>
        <taxon>Fungi incertae sedis</taxon>
        <taxon>Mucoromycota</taxon>
        <taxon>Glomeromycotina</taxon>
        <taxon>Glomeromycetes</taxon>
        <taxon>Glomerales</taxon>
        <taxon>Glomeraceae</taxon>
        <taxon>Rhizophagus</taxon>
    </lineage>
</organism>
<protein>
    <submittedName>
        <fullName evidence="1">Uncharacterized protein</fullName>
    </submittedName>
</protein>
<dbReference type="EMBL" id="LLXL01000044">
    <property type="protein sequence ID" value="PKK79464.1"/>
    <property type="molecule type" value="Genomic_DNA"/>
</dbReference>
<sequence>MLSTLRQYVINFTTYFIDFTAIRYQLYDNILSTLRQYVINFYGNTLSTLRQYFIDFTAIRYQLYDNILSTLRQIRHNFYNLITTANTTNPT</sequence>
<evidence type="ECO:0000313" key="2">
    <source>
        <dbReference type="Proteomes" id="UP000233469"/>
    </source>
</evidence>
<reference evidence="1 2" key="2">
    <citation type="submission" date="2017-10" db="EMBL/GenBank/DDBJ databases">
        <title>Extensive intraspecific genome diversity in a model arbuscular mycorrhizal fungus.</title>
        <authorList>
            <person name="Chen E.C.H."/>
            <person name="Morin E."/>
            <person name="Baudet D."/>
            <person name="Noel J."/>
            <person name="Ndikumana S."/>
            <person name="Charron P."/>
            <person name="St-Onge C."/>
            <person name="Giorgi J."/>
            <person name="Grigoriev I.V."/>
            <person name="Roux C."/>
            <person name="Martin F.M."/>
            <person name="Corradi N."/>
        </authorList>
    </citation>
    <scope>NUCLEOTIDE SEQUENCE [LARGE SCALE GENOMIC DNA]</scope>
    <source>
        <strain evidence="1 2">C2</strain>
    </source>
</reference>
<comment type="caution">
    <text evidence="1">The sequence shown here is derived from an EMBL/GenBank/DDBJ whole genome shotgun (WGS) entry which is preliminary data.</text>
</comment>